<evidence type="ECO:0000313" key="1">
    <source>
        <dbReference type="EMBL" id="MBW61182.1"/>
    </source>
</evidence>
<sequence length="122" mass="14225">MTGMVVLDRFVVLERFVAVDTECVVWFEVMRVEAATTEFTTNCGRFAHPWFVDALIEILGFALRFMNKRFNLCRQFTQIDRTGGRCSSYTTRHRAIVGRFRNRFIVRIVLLRPLCCRALVPA</sequence>
<organism evidence="1">
    <name type="scientific">Anopheles marajoara</name>
    <dbReference type="NCBI Taxonomy" id="58244"/>
    <lineage>
        <taxon>Eukaryota</taxon>
        <taxon>Metazoa</taxon>
        <taxon>Ecdysozoa</taxon>
        <taxon>Arthropoda</taxon>
        <taxon>Hexapoda</taxon>
        <taxon>Insecta</taxon>
        <taxon>Pterygota</taxon>
        <taxon>Neoptera</taxon>
        <taxon>Endopterygota</taxon>
        <taxon>Diptera</taxon>
        <taxon>Nematocera</taxon>
        <taxon>Culicoidea</taxon>
        <taxon>Culicidae</taxon>
        <taxon>Anophelinae</taxon>
        <taxon>Anopheles</taxon>
    </lineage>
</organism>
<protein>
    <submittedName>
        <fullName evidence="1">Putative secreted protein</fullName>
    </submittedName>
</protein>
<accession>A0A2M4C774</accession>
<name>A0A2M4C774_9DIPT</name>
<dbReference type="AlphaFoldDB" id="A0A2M4C774"/>
<reference evidence="1" key="1">
    <citation type="submission" date="2018-01" db="EMBL/GenBank/DDBJ databases">
        <title>An insight into the sialome of Amazonian anophelines.</title>
        <authorList>
            <person name="Ribeiro J.M."/>
            <person name="Scarpassa V."/>
            <person name="Calvo E."/>
        </authorList>
    </citation>
    <scope>NUCLEOTIDE SEQUENCE</scope>
    <source>
        <tissue evidence="1">Salivary glands</tissue>
    </source>
</reference>
<proteinExistence type="predicted"/>
<dbReference type="EMBL" id="GGFJ01012041">
    <property type="protein sequence ID" value="MBW61182.1"/>
    <property type="molecule type" value="Transcribed_RNA"/>
</dbReference>